<reference evidence="2" key="1">
    <citation type="journal article" date="2013" name="Genetics">
        <title>The draft genome and transcriptome of Panagrellus redivivus are shaped by the harsh demands of a free-living lifestyle.</title>
        <authorList>
            <person name="Srinivasan J."/>
            <person name="Dillman A.R."/>
            <person name="Macchietto M.G."/>
            <person name="Heikkinen L."/>
            <person name="Lakso M."/>
            <person name="Fracchia K.M."/>
            <person name="Antoshechkin I."/>
            <person name="Mortazavi A."/>
            <person name="Wong G."/>
            <person name="Sternberg P.W."/>
        </authorList>
    </citation>
    <scope>NUCLEOTIDE SEQUENCE [LARGE SCALE GENOMIC DNA]</scope>
    <source>
        <strain evidence="2">MT8872</strain>
    </source>
</reference>
<protein>
    <submittedName>
        <fullName evidence="3">SWIM-type domain-containing protein</fullName>
    </submittedName>
</protein>
<keyword evidence="2" id="KW-1185">Reference proteome</keyword>
<accession>A0A7E4V2T5</accession>
<feature type="region of interest" description="Disordered" evidence="1">
    <location>
        <begin position="1"/>
        <end position="102"/>
    </location>
</feature>
<feature type="compositionally biased region" description="Basic residues" evidence="1">
    <location>
        <begin position="1"/>
        <end position="22"/>
    </location>
</feature>
<evidence type="ECO:0000313" key="2">
    <source>
        <dbReference type="Proteomes" id="UP000492821"/>
    </source>
</evidence>
<dbReference type="Proteomes" id="UP000492821">
    <property type="component" value="Unassembled WGS sequence"/>
</dbReference>
<sequence length="661" mass="74528">MGCKKRQKVSKPPGRPKKRVYPKKPDQTKAAIAARVAKAAAKKIPSSLNPDALPDAVIEERTTSALSSSSDEHENEKEIPVKDKPSPEDRRQTAAARATHMANCRAKLRDKIRRSERLRCRHELRRLFLVAVDNASPPTASVNVDVEAQSSESRVNSPLLSSTSDERSSFVNSAFSPRSPSMTDSTPLRRLFRRPIRPRFYNTTCNTPAAVARRRQRANARLPPEIRRRLRRQRPSRPARLTELQTLKFCLAYGLSSRRLRNMAKDLKKFKYLAPIAKCERLRSQLWHNAGYHEIPARVGYRRSLKMTLHELVKSVDLTGFTLPLRVTIGIDGGDILQHLDQEMGEIRQGFLFEGQRIDMSFFLVGDLKIYALVLGLQGCSATHCCPFCLVTLNTLNTYDRENPPEIRTMESLLRKYDEFAVAFQGAKKTAQPLIRRNFGSINVKPFLTNIKIDHIVPPILHLILGIVNECFACLKKVDKDRASDLLRDSGAMLQKGRKSDFTGAHGRILVDYVCKQPVAPWAYNPNLEVFRVVQPLFALAKFNADLTKAQEIIDQVIASFKLIRPLTPKLHILEAHVPSFLAQHNAWGIMSEQGVTSDDPEEPPRLHGTWAFQPDAMLIQKLLDRTITKKGQRLQPATVLGIQRVPTSDDIGSARIAPQI</sequence>
<reference evidence="3" key="2">
    <citation type="submission" date="2020-10" db="UniProtKB">
        <authorList>
            <consortium name="WormBaseParasite"/>
        </authorList>
    </citation>
    <scope>IDENTIFICATION</scope>
</reference>
<proteinExistence type="predicted"/>
<evidence type="ECO:0000313" key="3">
    <source>
        <dbReference type="WBParaSite" id="Pan_g1595.t1"/>
    </source>
</evidence>
<organism evidence="2 3">
    <name type="scientific">Panagrellus redivivus</name>
    <name type="common">Microworm</name>
    <dbReference type="NCBI Taxonomy" id="6233"/>
    <lineage>
        <taxon>Eukaryota</taxon>
        <taxon>Metazoa</taxon>
        <taxon>Ecdysozoa</taxon>
        <taxon>Nematoda</taxon>
        <taxon>Chromadorea</taxon>
        <taxon>Rhabditida</taxon>
        <taxon>Tylenchina</taxon>
        <taxon>Panagrolaimomorpha</taxon>
        <taxon>Panagrolaimoidea</taxon>
        <taxon>Panagrolaimidae</taxon>
        <taxon>Panagrellus</taxon>
    </lineage>
</organism>
<dbReference type="PANTHER" id="PTHR31424:SF3">
    <property type="entry name" value="RING-TYPE DOMAIN-CONTAINING PROTEIN"/>
    <property type="match status" value="1"/>
</dbReference>
<dbReference type="AlphaFoldDB" id="A0A7E4V2T5"/>
<feature type="region of interest" description="Disordered" evidence="1">
    <location>
        <begin position="146"/>
        <end position="186"/>
    </location>
</feature>
<dbReference type="WBParaSite" id="Pan_g1595.t1">
    <property type="protein sequence ID" value="Pan_g1595.t1"/>
    <property type="gene ID" value="Pan_g1595"/>
</dbReference>
<feature type="compositionally biased region" description="Basic and acidic residues" evidence="1">
    <location>
        <begin position="70"/>
        <end position="92"/>
    </location>
</feature>
<feature type="compositionally biased region" description="Low complexity" evidence="1">
    <location>
        <begin position="29"/>
        <end position="43"/>
    </location>
</feature>
<dbReference type="PANTHER" id="PTHR31424">
    <property type="entry name" value="PROTEIN CBG23806"/>
    <property type="match status" value="1"/>
</dbReference>
<name>A0A7E4V2T5_PANRE</name>
<evidence type="ECO:0000256" key="1">
    <source>
        <dbReference type="SAM" id="MobiDB-lite"/>
    </source>
</evidence>